<feature type="transmembrane region" description="Helical" evidence="6">
    <location>
        <begin position="278"/>
        <end position="296"/>
    </location>
</feature>
<feature type="transmembrane region" description="Helical" evidence="6">
    <location>
        <begin position="254"/>
        <end position="272"/>
    </location>
</feature>
<feature type="transmembrane region" description="Helical" evidence="6">
    <location>
        <begin position="185"/>
        <end position="209"/>
    </location>
</feature>
<evidence type="ECO:0000313" key="7">
    <source>
        <dbReference type="EMBL" id="RMT69686.1"/>
    </source>
</evidence>
<name>A0AB74BC01_PSESS</name>
<feature type="transmembrane region" description="Helical" evidence="6">
    <location>
        <begin position="123"/>
        <end position="142"/>
    </location>
</feature>
<dbReference type="InterPro" id="IPR051598">
    <property type="entry name" value="TSUP/Inactive_protease-like"/>
</dbReference>
<evidence type="ECO:0000256" key="2">
    <source>
        <dbReference type="ARBA" id="ARBA00009142"/>
    </source>
</evidence>
<protein>
    <recommendedName>
        <fullName evidence="6">Probable membrane transporter protein</fullName>
    </recommendedName>
</protein>
<evidence type="ECO:0000256" key="4">
    <source>
        <dbReference type="ARBA" id="ARBA00022989"/>
    </source>
</evidence>
<dbReference type="EMBL" id="RBTN01000302">
    <property type="protein sequence ID" value="RMT69686.1"/>
    <property type="molecule type" value="Genomic_DNA"/>
</dbReference>
<organism evidence="7 8">
    <name type="scientific">Pseudomonas savastanoi pv. nerii</name>
    <dbReference type="NCBI Taxonomy" id="360921"/>
    <lineage>
        <taxon>Bacteria</taxon>
        <taxon>Pseudomonadati</taxon>
        <taxon>Pseudomonadota</taxon>
        <taxon>Gammaproteobacteria</taxon>
        <taxon>Pseudomonadales</taxon>
        <taxon>Pseudomonadaceae</taxon>
        <taxon>Pseudomonas</taxon>
    </lineage>
</organism>
<evidence type="ECO:0000256" key="3">
    <source>
        <dbReference type="ARBA" id="ARBA00022692"/>
    </source>
</evidence>
<keyword evidence="5 6" id="KW-0472">Membrane</keyword>
<gene>
    <name evidence="7" type="ORF">ALP42_100279</name>
</gene>
<dbReference type="PANTHER" id="PTHR43701">
    <property type="entry name" value="MEMBRANE TRANSPORTER PROTEIN MJ0441-RELATED"/>
    <property type="match status" value="1"/>
</dbReference>
<keyword evidence="3 6" id="KW-0812">Transmembrane</keyword>
<feature type="transmembrane region" description="Helical" evidence="6">
    <location>
        <begin position="54"/>
        <end position="87"/>
    </location>
</feature>
<keyword evidence="4 6" id="KW-1133">Transmembrane helix</keyword>
<dbReference type="PANTHER" id="PTHR43701:SF2">
    <property type="entry name" value="MEMBRANE TRANSPORTER PROTEIN YJNA-RELATED"/>
    <property type="match status" value="1"/>
</dbReference>
<feature type="transmembrane region" description="Helical" evidence="6">
    <location>
        <begin position="221"/>
        <end position="242"/>
    </location>
</feature>
<comment type="caution">
    <text evidence="7">The sequence shown here is derived from an EMBL/GenBank/DDBJ whole genome shotgun (WGS) entry which is preliminary data.</text>
</comment>
<evidence type="ECO:0000256" key="6">
    <source>
        <dbReference type="RuleBase" id="RU363041"/>
    </source>
</evidence>
<accession>A0AB74BC01</accession>
<dbReference type="InterPro" id="IPR002781">
    <property type="entry name" value="TM_pro_TauE-like"/>
</dbReference>
<keyword evidence="6" id="KW-1003">Cell membrane</keyword>
<dbReference type="Pfam" id="PF01925">
    <property type="entry name" value="TauE"/>
    <property type="match status" value="1"/>
</dbReference>
<feature type="transmembrane region" description="Helical" evidence="6">
    <location>
        <begin position="93"/>
        <end position="111"/>
    </location>
</feature>
<sequence>MHSLMCQIISSVQAQSADSLRRAQKKTGNTGCWLRAGLRSIWPLTGRGRSVIEIVMFVLLGAAMGTLGGLFGIGGGLVAIPALGVLFGLDQQLAQGTALLMVLPNVLLALWRYNQRNRILLRNALMLIVPSFIFAWLTSLLAVRVDPQSMRLGFVGFLVVLTVFNVAQMYWRGHQAGSGLRHEKWLWLLGVGSGMTGGLFGVGGGVVATPILTSVFGTTQVVAQGLALSLAAPSTGITLVTYALHDHVNWSMGVPLAIGGLASISWGVKLAHSLPERTLRLMFCVFLVLCAVILALKV</sequence>
<reference evidence="7 8" key="1">
    <citation type="submission" date="2018-08" db="EMBL/GenBank/DDBJ databases">
        <title>Recombination of ecologically and evolutionarily significant loci maintains genetic cohesion in the Pseudomonas syringae species complex.</title>
        <authorList>
            <person name="Dillon M."/>
            <person name="Thakur S."/>
            <person name="Almeida R.N.D."/>
            <person name="Weir B.S."/>
            <person name="Guttman D.S."/>
        </authorList>
    </citation>
    <scope>NUCLEOTIDE SEQUENCE [LARGE SCALE GENOMIC DNA]</scope>
    <source>
        <strain evidence="7 8">ICMP 13786</strain>
    </source>
</reference>
<dbReference type="Proteomes" id="UP000268636">
    <property type="component" value="Unassembled WGS sequence"/>
</dbReference>
<comment type="similarity">
    <text evidence="2 6">Belongs to the 4-toluene sulfonate uptake permease (TSUP) (TC 2.A.102) family.</text>
</comment>
<dbReference type="AlphaFoldDB" id="A0AB74BC01"/>
<evidence type="ECO:0000313" key="8">
    <source>
        <dbReference type="Proteomes" id="UP000268636"/>
    </source>
</evidence>
<feature type="transmembrane region" description="Helical" evidence="6">
    <location>
        <begin position="154"/>
        <end position="173"/>
    </location>
</feature>
<evidence type="ECO:0000256" key="5">
    <source>
        <dbReference type="ARBA" id="ARBA00023136"/>
    </source>
</evidence>
<dbReference type="GO" id="GO:0005886">
    <property type="term" value="C:plasma membrane"/>
    <property type="evidence" value="ECO:0007669"/>
    <property type="project" value="UniProtKB-SubCell"/>
</dbReference>
<comment type="subcellular location">
    <subcellularLocation>
        <location evidence="6">Cell membrane</location>
        <topology evidence="6">Multi-pass membrane protein</topology>
    </subcellularLocation>
    <subcellularLocation>
        <location evidence="1">Membrane</location>
        <topology evidence="1">Multi-pass membrane protein</topology>
    </subcellularLocation>
</comment>
<evidence type="ECO:0000256" key="1">
    <source>
        <dbReference type="ARBA" id="ARBA00004141"/>
    </source>
</evidence>
<proteinExistence type="inferred from homology"/>